<keyword evidence="1" id="KW-0812">Transmembrane</keyword>
<accession>A0ABY7Q7M2</accession>
<dbReference type="EMBL" id="CP115450">
    <property type="protein sequence ID" value="WBP88683.1"/>
    <property type="molecule type" value="Genomic_DNA"/>
</dbReference>
<evidence type="ECO:0000256" key="1">
    <source>
        <dbReference type="SAM" id="Phobius"/>
    </source>
</evidence>
<gene>
    <name evidence="2" type="ORF">O1G21_24495</name>
</gene>
<protein>
    <submittedName>
        <fullName evidence="2">Uncharacterized protein</fullName>
    </submittedName>
</protein>
<sequence length="204" mass="22144">MTARRRRQIAWGLRGAALLALLAYLPGWHASRSGGLVVLEHWLNRPILLIGTAVVLIVASLLIELEFRTRFAQIGCAAVLAPLVVAAVPVLALSLVFSSHGGREDRFVSPNRPDRVLTVTNVAFSTDPVYQVELEAGSGWSARHWSMGIWNTRGGDFVRIDWSGPDQITVTGREKLTVFDVLPDGSPSVPRVLPRQDATAGAGF</sequence>
<organism evidence="2 3">
    <name type="scientific">Kitasatospora cathayae</name>
    <dbReference type="NCBI Taxonomy" id="3004092"/>
    <lineage>
        <taxon>Bacteria</taxon>
        <taxon>Bacillati</taxon>
        <taxon>Actinomycetota</taxon>
        <taxon>Actinomycetes</taxon>
        <taxon>Kitasatosporales</taxon>
        <taxon>Streptomycetaceae</taxon>
        <taxon>Kitasatospora</taxon>
    </lineage>
</organism>
<proteinExistence type="predicted"/>
<evidence type="ECO:0000313" key="3">
    <source>
        <dbReference type="Proteomes" id="UP001212821"/>
    </source>
</evidence>
<dbReference type="RefSeq" id="WP_270146736.1">
    <property type="nucleotide sequence ID" value="NZ_CP115450.1"/>
</dbReference>
<feature type="transmembrane region" description="Helical" evidence="1">
    <location>
        <begin position="75"/>
        <end position="97"/>
    </location>
</feature>
<feature type="transmembrane region" description="Helical" evidence="1">
    <location>
        <begin position="43"/>
        <end position="63"/>
    </location>
</feature>
<reference evidence="3" key="1">
    <citation type="submission" date="2022-12" db="EMBL/GenBank/DDBJ databases">
        <authorList>
            <person name="Mo P."/>
        </authorList>
    </citation>
    <scope>NUCLEOTIDE SEQUENCE [LARGE SCALE GENOMIC DNA]</scope>
    <source>
        <strain evidence="3">HUAS 3-15</strain>
    </source>
</reference>
<keyword evidence="3" id="KW-1185">Reference proteome</keyword>
<dbReference type="Proteomes" id="UP001212821">
    <property type="component" value="Chromosome"/>
</dbReference>
<keyword evidence="1" id="KW-1133">Transmembrane helix</keyword>
<keyword evidence="1" id="KW-0472">Membrane</keyword>
<name>A0ABY7Q7M2_9ACTN</name>
<evidence type="ECO:0000313" key="2">
    <source>
        <dbReference type="EMBL" id="WBP88683.1"/>
    </source>
</evidence>